<name>A0A8B8AAJ3_CRAVI</name>
<dbReference type="Proteomes" id="UP000694844">
    <property type="component" value="Chromosome 6"/>
</dbReference>
<feature type="transmembrane region" description="Helical" evidence="8">
    <location>
        <begin position="824"/>
        <end position="848"/>
    </location>
</feature>
<dbReference type="GeneID" id="111100192"/>
<evidence type="ECO:0000256" key="7">
    <source>
        <dbReference type="ARBA" id="ARBA00023180"/>
    </source>
</evidence>
<protein>
    <recommendedName>
        <fullName evidence="8">Anoctamin</fullName>
    </recommendedName>
</protein>
<evidence type="ECO:0000313" key="12">
    <source>
        <dbReference type="Proteomes" id="UP000694844"/>
    </source>
</evidence>
<feature type="transmembrane region" description="Helical" evidence="8">
    <location>
        <begin position="486"/>
        <end position="505"/>
    </location>
</feature>
<dbReference type="OrthoDB" id="296386at2759"/>
<organism evidence="12 13">
    <name type="scientific">Crassostrea virginica</name>
    <name type="common">Eastern oyster</name>
    <dbReference type="NCBI Taxonomy" id="6565"/>
    <lineage>
        <taxon>Eukaryota</taxon>
        <taxon>Metazoa</taxon>
        <taxon>Spiralia</taxon>
        <taxon>Lophotrochozoa</taxon>
        <taxon>Mollusca</taxon>
        <taxon>Bivalvia</taxon>
        <taxon>Autobranchia</taxon>
        <taxon>Pteriomorphia</taxon>
        <taxon>Ostreida</taxon>
        <taxon>Ostreoidea</taxon>
        <taxon>Ostreidae</taxon>
        <taxon>Crassostrea</taxon>
    </lineage>
</organism>
<feature type="transmembrane region" description="Helical" evidence="8">
    <location>
        <begin position="925"/>
        <end position="955"/>
    </location>
</feature>
<keyword evidence="7" id="KW-0325">Glycoprotein</keyword>
<comment type="similarity">
    <text evidence="2 8">Belongs to the anoctamin family.</text>
</comment>
<feature type="domain" description="Anoctamin dimerisation" evidence="11">
    <location>
        <begin position="154"/>
        <end position="393"/>
    </location>
</feature>
<dbReference type="PANTHER" id="PTHR12308:SF84">
    <property type="entry name" value="ANOCTAMIN"/>
    <property type="match status" value="1"/>
</dbReference>
<feature type="transmembrane region" description="Helical" evidence="8">
    <location>
        <begin position="607"/>
        <end position="628"/>
    </location>
</feature>
<feature type="transmembrane region" description="Helical" evidence="8">
    <location>
        <begin position="649"/>
        <end position="672"/>
    </location>
</feature>
<dbReference type="InterPro" id="IPR049452">
    <property type="entry name" value="Anoctamin_TM"/>
</dbReference>
<accession>A0A8B8AAJ3</accession>
<proteinExistence type="inferred from homology"/>
<dbReference type="AlphaFoldDB" id="A0A8B8AAJ3"/>
<evidence type="ECO:0000259" key="11">
    <source>
        <dbReference type="Pfam" id="PF16178"/>
    </source>
</evidence>
<sequence length="994" mass="115165">MSRAPIGFELQEEGNRGDPALINVTQINVNYPGYPPPNNQTDLSRFEIEVAPGGSDPHLYPSVSEKSPAPIGFEGQVQDELKENGEDNSVTVNMDSPQTEEADEEEDNSKDTASLLAEETMEGGDLMEKEKKEEEAKLIDRLTQQMINEKATLFFRDGKKKIDYVLAYEPGDNEDVKKQQRRKTFEKNLIEEGLELEHEGKESSKNGKTCFTKVHIPWETLTRYAELLNVKMPLAENDMETQLESCFENCWKMFPSPFELDEDVLPTETNYFTAPFNRSRMDQYIGVEYKKGEGQFVIKDKDTFFTNAQRSKICYEILSRAHFTEMDEEEDRVNKKFGVRKLVDNQTYNAAYPLHDGRYHSDHSLLTVGKDSDRHLLYELWARPGMWYKYQPLDQIRSYFGEKIGIYFTWLGYYTTMLIPAAVTGLIAFIYGLATIMDDVPSSEICDNATIGNYTMCPMCDQRCSYWRLSDSCMYSRATYLFDNHATVAFAIVMALWASFFHEFWKRKQAEIEYEWDVADFEDGEETVRPEYEAGVKRRRTNPVTNRDEPYVPQWSKCFRYFTSFSVLVFFLALVLAAVFSVILYRIVMSAILYGNSESLIKTRASFISSISAACINLVIILILNQFYQRVAYVLTEMEQHRTLTEWEDAFTFKMFLFQFVNFYSSIFYIAFFKGKFVGRPGDYNRSLLDKRQEECDPSGCLIELCIQLGIVMVGKQIINNVKEILIPKLMVWFRSRQSLKETSEEKVYSRWEQDYNLASMPALGLFDEYLEMVIQYGFVTIFVAAFPLAPLFALINNIIEIRVDAYKFTTQWKRPLAERAQDIGIWFGILRGISAIAVISNAAIIAFTSEFIPKLVYQYGYSPDQTLSGYTQFSLSNFKVQYFARESVPDDKKMDIFGNVTQCRFRGYFEEDSSNPGQYDFTMAFWHILAAKLAFVVIFENLVVFCTWLVMYLVPDMPYKVKLQMLRENFLSKEALFNAETIQKQRERSASNN</sequence>
<evidence type="ECO:0000256" key="8">
    <source>
        <dbReference type="RuleBase" id="RU280814"/>
    </source>
</evidence>
<dbReference type="PANTHER" id="PTHR12308">
    <property type="entry name" value="ANOCTAMIN"/>
    <property type="match status" value="1"/>
</dbReference>
<gene>
    <name evidence="13" type="primary">LOC111100192</name>
</gene>
<feature type="domain" description="Anoctamin transmembrane" evidence="10">
    <location>
        <begin position="396"/>
        <end position="969"/>
    </location>
</feature>
<evidence type="ECO:0000256" key="6">
    <source>
        <dbReference type="ARBA" id="ARBA00023136"/>
    </source>
</evidence>
<feature type="compositionally biased region" description="Acidic residues" evidence="9">
    <location>
        <begin position="98"/>
        <end position="108"/>
    </location>
</feature>
<dbReference type="GO" id="GO:0046983">
    <property type="term" value="F:protein dimerization activity"/>
    <property type="evidence" value="ECO:0007669"/>
    <property type="project" value="InterPro"/>
</dbReference>
<dbReference type="GO" id="GO:0005254">
    <property type="term" value="F:chloride channel activity"/>
    <property type="evidence" value="ECO:0007669"/>
    <property type="project" value="TreeGrafter"/>
</dbReference>
<evidence type="ECO:0000256" key="9">
    <source>
        <dbReference type="SAM" id="MobiDB-lite"/>
    </source>
</evidence>
<keyword evidence="4 8" id="KW-0812">Transmembrane</keyword>
<keyword evidence="5 8" id="KW-1133">Transmembrane helix</keyword>
<feature type="transmembrane region" description="Helical" evidence="8">
    <location>
        <begin position="407"/>
        <end position="434"/>
    </location>
</feature>
<evidence type="ECO:0000259" key="10">
    <source>
        <dbReference type="Pfam" id="PF04547"/>
    </source>
</evidence>
<dbReference type="InterPro" id="IPR032394">
    <property type="entry name" value="Anoct_dimer"/>
</dbReference>
<evidence type="ECO:0000256" key="5">
    <source>
        <dbReference type="ARBA" id="ARBA00022989"/>
    </source>
</evidence>
<evidence type="ECO:0000256" key="1">
    <source>
        <dbReference type="ARBA" id="ARBA00004651"/>
    </source>
</evidence>
<dbReference type="InterPro" id="IPR007632">
    <property type="entry name" value="Anoctamin"/>
</dbReference>
<dbReference type="Pfam" id="PF16178">
    <property type="entry name" value="Anoct_dimer"/>
    <property type="match status" value="1"/>
</dbReference>
<comment type="subcellular location">
    <subcellularLocation>
        <location evidence="1">Cell membrane</location>
        <topology evidence="1">Multi-pass membrane protein</topology>
    </subcellularLocation>
    <subcellularLocation>
        <location evidence="8">Membrane</location>
        <topology evidence="8">Multi-pass membrane protein</topology>
    </subcellularLocation>
</comment>
<feature type="region of interest" description="Disordered" evidence="9">
    <location>
        <begin position="83"/>
        <end position="111"/>
    </location>
</feature>
<feature type="transmembrane region" description="Helical" evidence="8">
    <location>
        <begin position="565"/>
        <end position="587"/>
    </location>
</feature>
<feature type="compositionally biased region" description="Polar residues" evidence="9">
    <location>
        <begin position="87"/>
        <end position="97"/>
    </location>
</feature>
<evidence type="ECO:0000256" key="3">
    <source>
        <dbReference type="ARBA" id="ARBA00022475"/>
    </source>
</evidence>
<dbReference type="KEGG" id="cvn:111100192"/>
<feature type="region of interest" description="Disordered" evidence="9">
    <location>
        <begin position="52"/>
        <end position="71"/>
    </location>
</feature>
<keyword evidence="12" id="KW-1185">Reference proteome</keyword>
<dbReference type="RefSeq" id="XP_022287553.1">
    <property type="nucleotide sequence ID" value="XM_022431845.1"/>
</dbReference>
<feature type="transmembrane region" description="Helical" evidence="8">
    <location>
        <begin position="774"/>
        <end position="796"/>
    </location>
</feature>
<evidence type="ECO:0000313" key="13">
    <source>
        <dbReference type="RefSeq" id="XP_022287553.1"/>
    </source>
</evidence>
<dbReference type="Pfam" id="PF04547">
    <property type="entry name" value="Anoctamin"/>
    <property type="match status" value="1"/>
</dbReference>
<reference evidence="13" key="1">
    <citation type="submission" date="2025-08" db="UniProtKB">
        <authorList>
            <consortium name="RefSeq"/>
        </authorList>
    </citation>
    <scope>IDENTIFICATION</scope>
    <source>
        <tissue evidence="13">Whole sample</tissue>
    </source>
</reference>
<evidence type="ECO:0000256" key="2">
    <source>
        <dbReference type="ARBA" id="ARBA00009671"/>
    </source>
</evidence>
<dbReference type="GO" id="GO:0005886">
    <property type="term" value="C:plasma membrane"/>
    <property type="evidence" value="ECO:0007669"/>
    <property type="project" value="UniProtKB-SubCell"/>
</dbReference>
<evidence type="ECO:0000256" key="4">
    <source>
        <dbReference type="ARBA" id="ARBA00022692"/>
    </source>
</evidence>
<keyword evidence="3" id="KW-1003">Cell membrane</keyword>
<keyword evidence="6 8" id="KW-0472">Membrane</keyword>